<keyword evidence="8" id="KW-0443">Lipid metabolism</keyword>
<evidence type="ECO:0000256" key="4">
    <source>
        <dbReference type="ARBA" id="ARBA00022741"/>
    </source>
</evidence>
<evidence type="ECO:0000256" key="6">
    <source>
        <dbReference type="ARBA" id="ARBA00022840"/>
    </source>
</evidence>
<dbReference type="InterPro" id="IPR013750">
    <property type="entry name" value="GHMP_kinase_C_dom"/>
</dbReference>
<dbReference type="InterPro" id="IPR006205">
    <property type="entry name" value="Mev_gal_kin"/>
</dbReference>
<evidence type="ECO:0000256" key="1">
    <source>
        <dbReference type="ARBA" id="ARBA00007661"/>
    </source>
</evidence>
<keyword evidence="2" id="KW-0444">Lipid biosynthesis</keyword>
<dbReference type="Pfam" id="PF00368">
    <property type="entry name" value="HMG-CoA_red"/>
    <property type="match status" value="1"/>
</dbReference>
<dbReference type="CDD" id="cd00644">
    <property type="entry name" value="HMG-CoA_reductase_classII"/>
    <property type="match status" value="1"/>
</dbReference>
<dbReference type="InterPro" id="IPR004553">
    <property type="entry name" value="HMG_CoA_Rdtase_bac-typ"/>
</dbReference>
<dbReference type="GO" id="GO:0140643">
    <property type="term" value="F:hydroxymethylglutaryl-CoA reductase (NADH) activity"/>
    <property type="evidence" value="ECO:0007669"/>
    <property type="project" value="UniProtKB-EC"/>
</dbReference>
<dbReference type="Gene3D" id="3.30.70.890">
    <property type="entry name" value="GHMP kinase, C-terminal domain"/>
    <property type="match status" value="1"/>
</dbReference>
<dbReference type="RefSeq" id="WP_134375247.1">
    <property type="nucleotide sequence ID" value="NZ_SOGO01000042.1"/>
</dbReference>
<dbReference type="InterPro" id="IPR002202">
    <property type="entry name" value="HMG_CoA_Rdtase"/>
</dbReference>
<keyword evidence="10" id="KW-0520">NAD</keyword>
<keyword evidence="7 10" id="KW-0560">Oxidoreductase</keyword>
<comment type="similarity">
    <text evidence="1 10">Belongs to the HMG-CoA reductase family.</text>
</comment>
<dbReference type="Gene3D" id="3.30.230.10">
    <property type="match status" value="1"/>
</dbReference>
<comment type="pathway">
    <text evidence="9">Isoprenoid biosynthesis; isopentenyl diphosphate biosynthesis via mevalonate pathway; isopentenyl diphosphate from (R)-mevalonate: step 1/3.</text>
</comment>
<dbReference type="SUPFAM" id="SSF56542">
    <property type="entry name" value="Substrate-binding domain of HMG-CoA reductase"/>
    <property type="match status" value="1"/>
</dbReference>
<protein>
    <recommendedName>
        <fullName evidence="10">3-hydroxy-3-methylglutaryl coenzyme A reductase</fullName>
        <shortName evidence="10">HMG-CoA reductase</shortName>
        <ecNumber evidence="10">1.1.1.88</ecNumber>
    </recommendedName>
</protein>
<evidence type="ECO:0000256" key="10">
    <source>
        <dbReference type="RuleBase" id="RU361219"/>
    </source>
</evidence>
<dbReference type="Pfam" id="PF08544">
    <property type="entry name" value="GHMP_kinases_C"/>
    <property type="match status" value="1"/>
</dbReference>
<proteinExistence type="inferred from homology"/>
<keyword evidence="6" id="KW-0067">ATP-binding</keyword>
<evidence type="ECO:0000259" key="11">
    <source>
        <dbReference type="Pfam" id="PF00288"/>
    </source>
</evidence>
<dbReference type="PRINTS" id="PR00959">
    <property type="entry name" value="MEVGALKINASE"/>
</dbReference>
<dbReference type="Proteomes" id="UP000297851">
    <property type="component" value="Unassembled WGS sequence"/>
</dbReference>
<dbReference type="Gene3D" id="3.90.770.10">
    <property type="entry name" value="3-hydroxy-3-methylglutaryl-coenzyme A Reductase, Chain A, domain 2"/>
    <property type="match status" value="2"/>
</dbReference>
<sequence>MSRSRIPRFYQLSVSERIALLRQRGVLSTDAAAHLADGTSALDVEAADRLIENVIGVFSMPMGLGLNFQINGRDHLVPMVVEEPSIVAAVSSAARLVRQAGGFTSVADEPLLIGQIQVVDLIDPERAQADLLARGDELVALADSGHPKMVARGGGARGIEVFLRGATAQNGELLVVHLLVDTRDAMGANLVNSMCERLAPLVEEISGGRVFLRILSNLTDRALVRARAVIPHALLETADFPGERVRDGIVLANEFAAMDPYRATTHNKGIMNGIDAVALATGNDWRAIEAAAHAYAGRGDGYGPLTTWSVNDAGDLVGELTIPLKVGTVGGQVESNPAVRLAHTILGVSSAPELAEVMAAVGLAQNLAALKALSTNGIQHGHMRLHARAVAAAADASGARFEEVVERLIADGEIKVWKARQIMQALEESSDGDRVIEPAAPDAGYGTAAVVALPAAHPAPTATLTPSASATCAAALTPGAPGSDAHLGYGKIILMGEHSVVYGYHAIAAPIGLSVRAQVTRQASLREPVIADRDVDGSVREPIRADLSHRVAALIVTRLGVPDAGLRVDVFSHLPRASGLGASAAFAVALIRAVADSFQLTISDAEVSSLAFECEQIVHGTPSGIDNTVATFGRSVLFQRSDAPGGHTIRDIFTPHPIPIVIGLSGVESLTKQTVGLVRSAWQRNPARYDAIFSQIDGLVLAGVDALRRGDIAELGELMNINQGLLNALQVSSPEIESLVAIARRAGALGAKLTGGGGGGAMIAIAEPGGTEPIITAMRSAGYTTYLTEIR</sequence>
<dbReference type="InterPro" id="IPR009029">
    <property type="entry name" value="HMG_CoA_Rdtase_sub-bd_dom_sf"/>
</dbReference>
<keyword evidence="4" id="KW-0547">Nucleotide-binding</keyword>
<dbReference type="EC" id="1.1.1.88" evidence="10"/>
<feature type="domain" description="GHMP kinase N-terminal" evidence="11">
    <location>
        <begin position="550"/>
        <end position="632"/>
    </location>
</feature>
<dbReference type="PANTHER" id="PTHR10572:SF24">
    <property type="entry name" value="3-HYDROXY-3-METHYLGLUTARYL-COENZYME A REDUCTASE"/>
    <property type="match status" value="1"/>
</dbReference>
<gene>
    <name evidence="13" type="ORF">E3T25_15445</name>
</gene>
<name>A0ABY2J2L0_9MICO</name>
<evidence type="ECO:0000256" key="5">
    <source>
        <dbReference type="ARBA" id="ARBA00022777"/>
    </source>
</evidence>
<dbReference type="NCBIfam" id="TIGR00549">
    <property type="entry name" value="mevalon_kin"/>
    <property type="match status" value="1"/>
</dbReference>
<dbReference type="InterPro" id="IPR023076">
    <property type="entry name" value="HMG_CoA_Rdtase_CS"/>
</dbReference>
<evidence type="ECO:0000313" key="14">
    <source>
        <dbReference type="Proteomes" id="UP000297851"/>
    </source>
</evidence>
<dbReference type="InterPro" id="IPR023074">
    <property type="entry name" value="HMG_CoA_Rdtase_cat_sf"/>
</dbReference>
<dbReference type="SUPFAM" id="SSF55060">
    <property type="entry name" value="GHMP Kinase, C-terminal domain"/>
    <property type="match status" value="1"/>
</dbReference>
<evidence type="ECO:0000313" key="13">
    <source>
        <dbReference type="EMBL" id="TFC99079.1"/>
    </source>
</evidence>
<feature type="domain" description="GHMP kinase C-terminal" evidence="12">
    <location>
        <begin position="705"/>
        <end position="782"/>
    </location>
</feature>
<comment type="catalytic activity">
    <reaction evidence="10">
        <text>(R)-mevalonate + 2 NAD(+) + CoA = (3S)-3-hydroxy-3-methylglutaryl-CoA + 2 NADH + 2 H(+)</text>
        <dbReference type="Rhea" id="RHEA:14833"/>
        <dbReference type="ChEBI" id="CHEBI:15378"/>
        <dbReference type="ChEBI" id="CHEBI:36464"/>
        <dbReference type="ChEBI" id="CHEBI:43074"/>
        <dbReference type="ChEBI" id="CHEBI:57287"/>
        <dbReference type="ChEBI" id="CHEBI:57540"/>
        <dbReference type="ChEBI" id="CHEBI:57945"/>
        <dbReference type="EC" id="1.1.1.88"/>
    </reaction>
</comment>
<dbReference type="InterPro" id="IPR009023">
    <property type="entry name" value="HMG_CoA_Rdtase_NAD(P)-bd_sf"/>
</dbReference>
<dbReference type="NCBIfam" id="TIGR00532">
    <property type="entry name" value="HMG_CoA_R_NAD"/>
    <property type="match status" value="1"/>
</dbReference>
<keyword evidence="14" id="KW-1185">Reference proteome</keyword>
<comment type="pathway">
    <text evidence="10">Metabolic intermediate metabolism; (R)-mevalonate degradation; (S)-3-hydroxy-3-methylglutaryl-CoA from (R)-mevalonate: step 1/1.</text>
</comment>
<dbReference type="Gene3D" id="1.10.8.660">
    <property type="match status" value="1"/>
</dbReference>
<evidence type="ECO:0000256" key="3">
    <source>
        <dbReference type="ARBA" id="ARBA00022679"/>
    </source>
</evidence>
<dbReference type="InterPro" id="IPR036554">
    <property type="entry name" value="GHMP_kinase_C_sf"/>
</dbReference>
<dbReference type="EMBL" id="SOGO01000042">
    <property type="protein sequence ID" value="TFC99079.1"/>
    <property type="molecule type" value="Genomic_DNA"/>
</dbReference>
<keyword evidence="5" id="KW-0418">Kinase</keyword>
<evidence type="ECO:0000256" key="9">
    <source>
        <dbReference type="ARBA" id="ARBA00029438"/>
    </source>
</evidence>
<dbReference type="PROSITE" id="PS50065">
    <property type="entry name" value="HMG_COA_REDUCTASE_4"/>
    <property type="match status" value="1"/>
</dbReference>
<dbReference type="InterPro" id="IPR014721">
    <property type="entry name" value="Ribsml_uS5_D2-typ_fold_subgr"/>
</dbReference>
<evidence type="ECO:0000256" key="2">
    <source>
        <dbReference type="ARBA" id="ARBA00022516"/>
    </source>
</evidence>
<dbReference type="InterPro" id="IPR006204">
    <property type="entry name" value="GHMP_kinase_N_dom"/>
</dbReference>
<dbReference type="SUPFAM" id="SSF54211">
    <property type="entry name" value="Ribosomal protein S5 domain 2-like"/>
    <property type="match status" value="1"/>
</dbReference>
<reference evidence="13 14" key="1">
    <citation type="submission" date="2019-03" db="EMBL/GenBank/DDBJ databases">
        <title>Genomics of glacier-inhabiting Cryobacterium strains.</title>
        <authorList>
            <person name="Liu Q."/>
            <person name="Xin Y.-H."/>
        </authorList>
    </citation>
    <scope>NUCLEOTIDE SEQUENCE [LARGE SCALE GENOMIC DNA]</scope>
    <source>
        <strain evidence="13 14">TMT2-16</strain>
    </source>
</reference>
<dbReference type="PANTHER" id="PTHR10572">
    <property type="entry name" value="3-HYDROXY-3-METHYLGLUTARYL-COENZYME A REDUCTASE"/>
    <property type="match status" value="1"/>
</dbReference>
<organism evidence="13 14">
    <name type="scientific">Cryobacterium sandaracinum</name>
    <dbReference type="NCBI Taxonomy" id="1259247"/>
    <lineage>
        <taxon>Bacteria</taxon>
        <taxon>Bacillati</taxon>
        <taxon>Actinomycetota</taxon>
        <taxon>Actinomycetes</taxon>
        <taxon>Micrococcales</taxon>
        <taxon>Microbacteriaceae</taxon>
        <taxon>Cryobacterium</taxon>
    </lineage>
</organism>
<dbReference type="InterPro" id="IPR020568">
    <property type="entry name" value="Ribosomal_Su5_D2-typ_SF"/>
</dbReference>
<keyword evidence="3" id="KW-0808">Transferase</keyword>
<comment type="caution">
    <text evidence="13">The sequence shown here is derived from an EMBL/GenBank/DDBJ whole genome shotgun (WGS) entry which is preliminary data.</text>
</comment>
<dbReference type="SUPFAM" id="SSF55035">
    <property type="entry name" value="NAD-binding domain of HMG-CoA reductase"/>
    <property type="match status" value="1"/>
</dbReference>
<evidence type="ECO:0000256" key="7">
    <source>
        <dbReference type="ARBA" id="ARBA00023002"/>
    </source>
</evidence>
<dbReference type="Pfam" id="PF00288">
    <property type="entry name" value="GHMP_kinases_N"/>
    <property type="match status" value="1"/>
</dbReference>
<dbReference type="PROSITE" id="PS00066">
    <property type="entry name" value="HMG_COA_REDUCTASE_1"/>
    <property type="match status" value="1"/>
</dbReference>
<evidence type="ECO:0000259" key="12">
    <source>
        <dbReference type="Pfam" id="PF08544"/>
    </source>
</evidence>
<accession>A0ABY2J2L0</accession>
<evidence type="ECO:0000256" key="8">
    <source>
        <dbReference type="ARBA" id="ARBA00023098"/>
    </source>
</evidence>